<dbReference type="InterPro" id="IPR011008">
    <property type="entry name" value="Dimeric_a/b-barrel"/>
</dbReference>
<proteinExistence type="predicted"/>
<keyword evidence="1" id="KW-1133">Transmembrane helix</keyword>
<accession>A0A327JU97</accession>
<dbReference type="OrthoDB" id="1494254at2"/>
<reference evidence="3 4" key="1">
    <citation type="submission" date="2017-07" db="EMBL/GenBank/DDBJ databases">
        <title>Draft Genome Sequences of Select Purple Nonsulfur Bacteria.</title>
        <authorList>
            <person name="Lasarre B."/>
            <person name="Mckinlay J.B."/>
        </authorList>
    </citation>
    <scope>NUCLEOTIDE SEQUENCE [LARGE SCALE GENOMIC DNA]</scope>
    <source>
        <strain evidence="3 4">DSM 11290</strain>
    </source>
</reference>
<dbReference type="PANTHER" id="PTHR40057:SF1">
    <property type="entry name" value="SLR1162 PROTEIN"/>
    <property type="match status" value="1"/>
</dbReference>
<keyword evidence="4" id="KW-1185">Reference proteome</keyword>
<dbReference type="Gene3D" id="3.30.70.100">
    <property type="match status" value="1"/>
</dbReference>
<dbReference type="InterPro" id="IPR038762">
    <property type="entry name" value="ABM_predict"/>
</dbReference>
<dbReference type="SUPFAM" id="SSF54909">
    <property type="entry name" value="Dimeric alpha+beta barrel"/>
    <property type="match status" value="1"/>
</dbReference>
<evidence type="ECO:0000313" key="3">
    <source>
        <dbReference type="EMBL" id="RAI26818.1"/>
    </source>
</evidence>
<dbReference type="Pfam" id="PF03992">
    <property type="entry name" value="ABM"/>
    <property type="match status" value="1"/>
</dbReference>
<dbReference type="InterPro" id="IPR007138">
    <property type="entry name" value="ABM_dom"/>
</dbReference>
<keyword evidence="1" id="KW-0472">Membrane</keyword>
<keyword evidence="3" id="KW-0503">Monooxygenase</keyword>
<name>A0A327JU97_9HYPH</name>
<feature type="domain" description="ABM" evidence="2">
    <location>
        <begin position="9"/>
        <end position="85"/>
    </location>
</feature>
<feature type="transmembrane region" description="Helical" evidence="1">
    <location>
        <begin position="123"/>
        <end position="139"/>
    </location>
</feature>
<dbReference type="Proteomes" id="UP000249299">
    <property type="component" value="Unassembled WGS sequence"/>
</dbReference>
<evidence type="ECO:0000313" key="4">
    <source>
        <dbReference type="Proteomes" id="UP000249299"/>
    </source>
</evidence>
<keyword evidence="1" id="KW-0812">Transmembrane</keyword>
<gene>
    <name evidence="3" type="ORF">CH339_12300</name>
</gene>
<keyword evidence="3" id="KW-0560">Oxidoreductase</keyword>
<sequence>MSEPEPQEPVTVSVARKVLPGREAAYEEWIKGISAAASSFPGHLGLNVLRPSARTNHEYVLIYRFDTYEHGRAWEESEERARWLERLADITAGEARMKKVTGLEFWFDLPDVPAAAKAPQWKMALVLIAVVFVLVYPLQLTVGEWLSGGPFWVRVLAIVVLQVLLMTYLVMPRVTALLKGWLFKPAK</sequence>
<dbReference type="AlphaFoldDB" id="A0A327JU97"/>
<comment type="caution">
    <text evidence="3">The sequence shown here is derived from an EMBL/GenBank/DDBJ whole genome shotgun (WGS) entry which is preliminary data.</text>
</comment>
<evidence type="ECO:0000259" key="2">
    <source>
        <dbReference type="Pfam" id="PF03992"/>
    </source>
</evidence>
<evidence type="ECO:0000256" key="1">
    <source>
        <dbReference type="SAM" id="Phobius"/>
    </source>
</evidence>
<dbReference type="PANTHER" id="PTHR40057">
    <property type="entry name" value="SLR1162 PROTEIN"/>
    <property type="match status" value="1"/>
</dbReference>
<dbReference type="EMBL" id="NPEV01000025">
    <property type="protein sequence ID" value="RAI26818.1"/>
    <property type="molecule type" value="Genomic_DNA"/>
</dbReference>
<dbReference type="GO" id="GO:0004497">
    <property type="term" value="F:monooxygenase activity"/>
    <property type="evidence" value="ECO:0007669"/>
    <property type="project" value="UniProtKB-KW"/>
</dbReference>
<protein>
    <submittedName>
        <fullName evidence="3">Antibiotic biosynthesis monooxygenase</fullName>
    </submittedName>
</protein>
<dbReference type="RefSeq" id="WP_111434666.1">
    <property type="nucleotide sequence ID" value="NZ_JACIGG010000001.1"/>
</dbReference>
<organism evidence="3 4">
    <name type="scientific">Rhodobium orientis</name>
    <dbReference type="NCBI Taxonomy" id="34017"/>
    <lineage>
        <taxon>Bacteria</taxon>
        <taxon>Pseudomonadati</taxon>
        <taxon>Pseudomonadota</taxon>
        <taxon>Alphaproteobacteria</taxon>
        <taxon>Hyphomicrobiales</taxon>
        <taxon>Rhodobiaceae</taxon>
        <taxon>Rhodobium</taxon>
    </lineage>
</organism>
<feature type="transmembrane region" description="Helical" evidence="1">
    <location>
        <begin position="151"/>
        <end position="171"/>
    </location>
</feature>